<dbReference type="eggNOG" id="COG0860">
    <property type="taxonomic scope" value="Bacteria"/>
</dbReference>
<dbReference type="Gene3D" id="3.40.630.40">
    <property type="entry name" value="Zn-dependent exopeptidases"/>
    <property type="match status" value="1"/>
</dbReference>
<keyword evidence="2" id="KW-0732">Signal</keyword>
<feature type="signal peptide" evidence="2">
    <location>
        <begin position="1"/>
        <end position="23"/>
    </location>
</feature>
<dbReference type="InterPro" id="IPR002508">
    <property type="entry name" value="MurNAc-LAA_cat"/>
</dbReference>
<feature type="chain" id="PRO_5002723793" evidence="2">
    <location>
        <begin position="24"/>
        <end position="714"/>
    </location>
</feature>
<dbReference type="PANTHER" id="PTHR30404">
    <property type="entry name" value="N-ACETYLMURAMOYL-L-ALANINE AMIDASE"/>
    <property type="match status" value="1"/>
</dbReference>
<keyword evidence="1 4" id="KW-0378">Hydrolase</keyword>
<dbReference type="STRING" id="350688.Clos_0554"/>
<dbReference type="GO" id="GO:0030288">
    <property type="term" value="C:outer membrane-bounded periplasmic space"/>
    <property type="evidence" value="ECO:0007669"/>
    <property type="project" value="TreeGrafter"/>
</dbReference>
<feature type="domain" description="MurNAc-LAA" evidence="3">
    <location>
        <begin position="597"/>
        <end position="707"/>
    </location>
</feature>
<protein>
    <submittedName>
        <fullName evidence="4">Cell wall hydrolase/autolysin</fullName>
    </submittedName>
</protein>
<dbReference type="SUPFAM" id="SSF53187">
    <property type="entry name" value="Zn-dependent exopeptidases"/>
    <property type="match status" value="1"/>
</dbReference>
<sequence>MRKLISSLLVAIIIISSFSISFANQSMDKISLKENGIGRNFQVVNIKVDGKAVKSADVPPVIYPLNNQGRTLVPLRMIIDHFGDKLNADIEWDGTNNQVKIITKDKEILLKIDSAVATVNGVAKNLPDNVPAKLLAIGSNGRTMVPIRFFAEELGLTVKWDDKTWTASIDIPEQTGGKNPEEKPEEKPPVIGTVSVTDIKVETNGAIPKIRIKTSGKVSYKELKLVNPDRLVIDFENTIFDIGDRTALEPNGTLHIPTNNDLIKNVRMSQFNNNPFITRIVMELGKTTAYQVTYDEQKGEIIIDFPNYIRSIKREVMNAKEVIVIDGDYLEDYSIMKLNNPDRAVIDITGGILHDAFKSKTMNVDGRAAKTVRVSQHNVGNDLTGEKTVRIVVDLQDNLDTEEIYAEVVNNRLYLHLEGEPLKAVKYEETGWTTSKLTFLGSRVTRYSIQRQQGNLIEMSVPKADIELDAMNLQIGDHIVKSMDISENREGSEYHIRLELQDSVEYQLLSSEKTQDFVLNLNNKAAKYREKLIVIDPGHGGSDPGTISPISGAYESIVVLDIALRLNQLLTEAGFRTYMTRVDNLSPNIKLELQERVDVAEQLKADLFVSVHANSALASSASGLENYYHSTDPRGKKLAEIFQSEMVKNANVNNRGAKVADFFVLRNTTMPSVLTETGFLSNPGDEAKLASSQHRQQLAEGMFKGILRYFEENK</sequence>
<dbReference type="Pfam" id="PF11741">
    <property type="entry name" value="AMIN"/>
    <property type="match status" value="2"/>
</dbReference>
<name>A8MLK2_ALKOO</name>
<evidence type="ECO:0000259" key="3">
    <source>
        <dbReference type="SMART" id="SM00646"/>
    </source>
</evidence>
<dbReference type="Pfam" id="PF01520">
    <property type="entry name" value="Amidase_3"/>
    <property type="match status" value="1"/>
</dbReference>
<dbReference type="Gene3D" id="3.30.457.10">
    <property type="entry name" value="Copper amine oxidase-like, N-terminal domain"/>
    <property type="match status" value="1"/>
</dbReference>
<accession>A8MLK2</accession>
<dbReference type="EMBL" id="CP000853">
    <property type="protein sequence ID" value="ABW18116.1"/>
    <property type="molecule type" value="Genomic_DNA"/>
</dbReference>
<evidence type="ECO:0000313" key="5">
    <source>
        <dbReference type="Proteomes" id="UP000000269"/>
    </source>
</evidence>
<dbReference type="GO" id="GO:0008745">
    <property type="term" value="F:N-acetylmuramoyl-L-alanine amidase activity"/>
    <property type="evidence" value="ECO:0007669"/>
    <property type="project" value="InterPro"/>
</dbReference>
<dbReference type="Gene3D" id="2.60.40.3500">
    <property type="match status" value="2"/>
</dbReference>
<dbReference type="CDD" id="cd02696">
    <property type="entry name" value="MurNAc-LAA"/>
    <property type="match status" value="1"/>
</dbReference>
<dbReference type="InterPro" id="IPR050695">
    <property type="entry name" value="N-acetylmuramoyl_amidase_3"/>
</dbReference>
<dbReference type="Pfam" id="PF07833">
    <property type="entry name" value="Cu_amine_oxidN1"/>
    <property type="match status" value="1"/>
</dbReference>
<dbReference type="RefSeq" id="WP_012158430.1">
    <property type="nucleotide sequence ID" value="NC_009922.1"/>
</dbReference>
<dbReference type="GO" id="GO:0009253">
    <property type="term" value="P:peptidoglycan catabolic process"/>
    <property type="evidence" value="ECO:0007669"/>
    <property type="project" value="InterPro"/>
</dbReference>
<dbReference type="PANTHER" id="PTHR30404:SF0">
    <property type="entry name" value="N-ACETYLMURAMOYL-L-ALANINE AMIDASE AMIC"/>
    <property type="match status" value="1"/>
</dbReference>
<dbReference type="InterPro" id="IPR021731">
    <property type="entry name" value="AMIN_dom"/>
</dbReference>
<dbReference type="AlphaFoldDB" id="A8MLK2"/>
<gene>
    <name evidence="4" type="ordered locus">Clos_0554</name>
</gene>
<evidence type="ECO:0000256" key="2">
    <source>
        <dbReference type="SAM" id="SignalP"/>
    </source>
</evidence>
<dbReference type="SUPFAM" id="SSF55383">
    <property type="entry name" value="Copper amine oxidase, domain N"/>
    <property type="match status" value="1"/>
</dbReference>
<dbReference type="HOGENOM" id="CLU_014322_10_0_9"/>
<organism evidence="4 5">
    <name type="scientific">Alkaliphilus oremlandii (strain OhILAs)</name>
    <name type="common">Clostridium oremlandii (strain OhILAs)</name>
    <dbReference type="NCBI Taxonomy" id="350688"/>
    <lineage>
        <taxon>Bacteria</taxon>
        <taxon>Bacillati</taxon>
        <taxon>Bacillota</taxon>
        <taxon>Clostridia</taxon>
        <taxon>Peptostreptococcales</taxon>
        <taxon>Natronincolaceae</taxon>
        <taxon>Alkaliphilus</taxon>
    </lineage>
</organism>
<keyword evidence="5" id="KW-1185">Reference proteome</keyword>
<proteinExistence type="predicted"/>
<dbReference type="SMART" id="SM00646">
    <property type="entry name" value="Ami_3"/>
    <property type="match status" value="1"/>
</dbReference>
<reference evidence="5" key="1">
    <citation type="submission" date="2007-10" db="EMBL/GenBank/DDBJ databases">
        <title>Complete genome of Alkaliphilus oremlandii OhILAs.</title>
        <authorList>
            <person name="Copeland A."/>
            <person name="Lucas S."/>
            <person name="Lapidus A."/>
            <person name="Barry K."/>
            <person name="Detter J.C."/>
            <person name="Glavina del Rio T."/>
            <person name="Hammon N."/>
            <person name="Israni S."/>
            <person name="Dalin E."/>
            <person name="Tice H."/>
            <person name="Pitluck S."/>
            <person name="Chain P."/>
            <person name="Malfatti S."/>
            <person name="Shin M."/>
            <person name="Vergez L."/>
            <person name="Schmutz J."/>
            <person name="Larimer F."/>
            <person name="Land M."/>
            <person name="Hauser L."/>
            <person name="Kyrpides N."/>
            <person name="Mikhailova N."/>
            <person name="Stolz J.F."/>
            <person name="Dawson A."/>
            <person name="Fisher E."/>
            <person name="Crable B."/>
            <person name="Perera E."/>
            <person name="Lisak J."/>
            <person name="Ranganathan M."/>
            <person name="Basu P."/>
            <person name="Richardson P."/>
        </authorList>
    </citation>
    <scope>NUCLEOTIDE SEQUENCE [LARGE SCALE GENOMIC DNA]</scope>
    <source>
        <strain evidence="5">OhILAs</strain>
    </source>
</reference>
<evidence type="ECO:0000313" key="4">
    <source>
        <dbReference type="EMBL" id="ABW18116.1"/>
    </source>
</evidence>
<dbReference type="KEGG" id="aoe:Clos_0554"/>
<dbReference type="InterPro" id="IPR012854">
    <property type="entry name" value="Cu_amine_oxidase-like_N"/>
</dbReference>
<dbReference type="InterPro" id="IPR036582">
    <property type="entry name" value="Mao_N_sf"/>
</dbReference>
<dbReference type="OrthoDB" id="9806267at2"/>
<evidence type="ECO:0000256" key="1">
    <source>
        <dbReference type="ARBA" id="ARBA00022801"/>
    </source>
</evidence>
<dbReference type="Proteomes" id="UP000000269">
    <property type="component" value="Chromosome"/>
</dbReference>